<evidence type="ECO:0000313" key="2">
    <source>
        <dbReference type="EMBL" id="RMB61000.1"/>
    </source>
</evidence>
<organism evidence="2 3">
    <name type="scientific">Dokdonia sinensis</name>
    <dbReference type="NCBI Taxonomy" id="2479847"/>
    <lineage>
        <taxon>Bacteria</taxon>
        <taxon>Pseudomonadati</taxon>
        <taxon>Bacteroidota</taxon>
        <taxon>Flavobacteriia</taxon>
        <taxon>Flavobacteriales</taxon>
        <taxon>Flavobacteriaceae</taxon>
        <taxon>Dokdonia</taxon>
    </lineage>
</organism>
<protein>
    <submittedName>
        <fullName evidence="2">SDR family oxidoreductase</fullName>
    </submittedName>
</protein>
<accession>A0A3M0G7I4</accession>
<sequence>MEKILVAGATGTTGRHIINLLKNDQYFEPVAMIRKESQRSDFETEGIKTVMGDLTEDISNVTEGIDKVIFAAGSGGKAVDAVDRKGAMGLTDAAKKHKIKKFVMLSSLGADNPQDDGELKEYLQAKRDADEYLANSGITYAIVRPGALNNETPTGKIFLEKSLSSRDGEIPRGDVAQVLVRSLHDDVANREVFEILNGEHIIADALTKVQVENA</sequence>
<name>A0A3M0G7I4_9FLAO</name>
<dbReference type="SUPFAM" id="SSF51735">
    <property type="entry name" value="NAD(P)-binding Rossmann-fold domains"/>
    <property type="match status" value="1"/>
</dbReference>
<dbReference type="Proteomes" id="UP000281985">
    <property type="component" value="Unassembled WGS sequence"/>
</dbReference>
<dbReference type="Pfam" id="PF13460">
    <property type="entry name" value="NAD_binding_10"/>
    <property type="match status" value="1"/>
</dbReference>
<dbReference type="PANTHER" id="PTHR15020">
    <property type="entry name" value="FLAVIN REDUCTASE-RELATED"/>
    <property type="match status" value="1"/>
</dbReference>
<evidence type="ECO:0000313" key="3">
    <source>
        <dbReference type="Proteomes" id="UP000281985"/>
    </source>
</evidence>
<dbReference type="AlphaFoldDB" id="A0A3M0G7I4"/>
<reference evidence="2 3" key="1">
    <citation type="submission" date="2018-10" db="EMBL/GenBank/DDBJ databases">
        <title>Dokdonia luteus sp. nov., isolated from sea water.</title>
        <authorList>
            <person name="Zhou L.Y."/>
            <person name="Du Z.J."/>
        </authorList>
    </citation>
    <scope>NUCLEOTIDE SEQUENCE [LARGE SCALE GENOMIC DNA]</scope>
    <source>
        <strain evidence="2 3">SH27</strain>
    </source>
</reference>
<keyword evidence="3" id="KW-1185">Reference proteome</keyword>
<comment type="caution">
    <text evidence="2">The sequence shown here is derived from an EMBL/GenBank/DDBJ whole genome shotgun (WGS) entry which is preliminary data.</text>
</comment>
<dbReference type="CDD" id="cd05243">
    <property type="entry name" value="SDR_a5"/>
    <property type="match status" value="1"/>
</dbReference>
<evidence type="ECO:0000259" key="1">
    <source>
        <dbReference type="Pfam" id="PF13460"/>
    </source>
</evidence>
<proteinExistence type="predicted"/>
<dbReference type="EMBL" id="REFV01000004">
    <property type="protein sequence ID" value="RMB61000.1"/>
    <property type="molecule type" value="Genomic_DNA"/>
</dbReference>
<gene>
    <name evidence="2" type="ORF">EAX61_05830</name>
</gene>
<dbReference type="RefSeq" id="WP_121916735.1">
    <property type="nucleotide sequence ID" value="NZ_REFV01000004.1"/>
</dbReference>
<dbReference type="Gene3D" id="3.40.50.720">
    <property type="entry name" value="NAD(P)-binding Rossmann-like Domain"/>
    <property type="match status" value="1"/>
</dbReference>
<dbReference type="OrthoDB" id="9803892at2"/>
<dbReference type="InterPro" id="IPR016040">
    <property type="entry name" value="NAD(P)-bd_dom"/>
</dbReference>
<dbReference type="InterPro" id="IPR036291">
    <property type="entry name" value="NAD(P)-bd_dom_sf"/>
</dbReference>
<feature type="domain" description="NAD(P)-binding" evidence="1">
    <location>
        <begin position="8"/>
        <end position="185"/>
    </location>
</feature>
<dbReference type="PANTHER" id="PTHR15020:SF50">
    <property type="entry name" value="UPF0659 PROTEIN YMR090W"/>
    <property type="match status" value="1"/>
</dbReference>